<evidence type="ECO:0000256" key="2">
    <source>
        <dbReference type="ARBA" id="ARBA00022908"/>
    </source>
</evidence>
<dbReference type="PANTHER" id="PTHR30629">
    <property type="entry name" value="PROPHAGE INTEGRASE"/>
    <property type="match status" value="1"/>
</dbReference>
<reference evidence="7" key="2">
    <citation type="journal article" date="2014" name="ISME J.">
        <title>Microbial stratification in low pH oxic and suboxic macroscopic growths along an acid mine drainage.</title>
        <authorList>
            <person name="Mendez-Garcia C."/>
            <person name="Mesa V."/>
            <person name="Sprenger R.R."/>
            <person name="Richter M."/>
            <person name="Diez M.S."/>
            <person name="Solano J."/>
            <person name="Bargiela R."/>
            <person name="Golyshina O.V."/>
            <person name="Manteca A."/>
            <person name="Ramos J.L."/>
            <person name="Gallego J.R."/>
            <person name="Llorente I."/>
            <person name="Martins Dos Santos V.A."/>
            <person name="Jensen O.N."/>
            <person name="Pelaez A.I."/>
            <person name="Sanchez J."/>
            <person name="Ferrer M."/>
        </authorList>
    </citation>
    <scope>NUCLEOTIDE SEQUENCE</scope>
</reference>
<dbReference type="AlphaFoldDB" id="T1AHW0"/>
<evidence type="ECO:0000256" key="3">
    <source>
        <dbReference type="ARBA" id="ARBA00023172"/>
    </source>
</evidence>
<feature type="non-terminal residue" evidence="7">
    <location>
        <position position="132"/>
    </location>
</feature>
<feature type="domain" description="Tyr recombinase" evidence="6">
    <location>
        <begin position="1"/>
        <end position="119"/>
    </location>
</feature>
<comment type="similarity">
    <text evidence="1">Belongs to the 'phage' integrase family.</text>
</comment>
<dbReference type="GO" id="GO:0044826">
    <property type="term" value="P:viral genome integration into host DNA"/>
    <property type="evidence" value="ECO:0007669"/>
    <property type="project" value="UniProtKB-KW"/>
</dbReference>
<dbReference type="PANTHER" id="PTHR30629:SF9">
    <property type="entry name" value="PROTEIN INTB-RELATED"/>
    <property type="match status" value="1"/>
</dbReference>
<dbReference type="EMBL" id="AUZZ01007636">
    <property type="protein sequence ID" value="EQD41565.1"/>
    <property type="molecule type" value="Genomic_DNA"/>
</dbReference>
<dbReference type="GO" id="GO:0046718">
    <property type="term" value="P:symbiont entry into host cell"/>
    <property type="evidence" value="ECO:0007669"/>
    <property type="project" value="UniProtKB-KW"/>
</dbReference>
<dbReference type="InterPro" id="IPR011010">
    <property type="entry name" value="DNA_brk_join_enz"/>
</dbReference>
<keyword evidence="5" id="KW-1160">Virus entry into host cell</keyword>
<dbReference type="InterPro" id="IPR002104">
    <property type="entry name" value="Integrase_catalytic"/>
</dbReference>
<gene>
    <name evidence="7" type="ORF">B2A_10607</name>
</gene>
<dbReference type="CDD" id="cd00801">
    <property type="entry name" value="INT_P4_C"/>
    <property type="match status" value="1"/>
</dbReference>
<dbReference type="InterPro" id="IPR013762">
    <property type="entry name" value="Integrase-like_cat_sf"/>
</dbReference>
<protein>
    <submittedName>
        <fullName evidence="7">Phage integrase family protein</fullName>
    </submittedName>
</protein>
<evidence type="ECO:0000256" key="5">
    <source>
        <dbReference type="ARBA" id="ARBA00023296"/>
    </source>
</evidence>
<accession>T1AHW0</accession>
<keyword evidence="4" id="KW-1179">Viral genome integration</keyword>
<evidence type="ECO:0000256" key="4">
    <source>
        <dbReference type="ARBA" id="ARBA00023195"/>
    </source>
</evidence>
<dbReference type="Gene3D" id="1.10.443.10">
    <property type="entry name" value="Intergrase catalytic core"/>
    <property type="match status" value="1"/>
</dbReference>
<name>T1AHW0_9ZZZZ</name>
<keyword evidence="3" id="KW-0233">DNA recombination</keyword>
<organism evidence="7">
    <name type="scientific">mine drainage metagenome</name>
    <dbReference type="NCBI Taxonomy" id="410659"/>
    <lineage>
        <taxon>unclassified sequences</taxon>
        <taxon>metagenomes</taxon>
        <taxon>ecological metagenomes</taxon>
    </lineage>
</organism>
<dbReference type="GO" id="GO:0006310">
    <property type="term" value="P:DNA recombination"/>
    <property type="evidence" value="ECO:0007669"/>
    <property type="project" value="UniProtKB-KW"/>
</dbReference>
<dbReference type="Pfam" id="PF00589">
    <property type="entry name" value="Phage_integrase"/>
    <property type="match status" value="1"/>
</dbReference>
<dbReference type="GO" id="GO:0015074">
    <property type="term" value="P:DNA integration"/>
    <property type="evidence" value="ECO:0007669"/>
    <property type="project" value="UniProtKB-KW"/>
</dbReference>
<proteinExistence type="inferred from homology"/>
<dbReference type="GO" id="GO:0003677">
    <property type="term" value="F:DNA binding"/>
    <property type="evidence" value="ECO:0007669"/>
    <property type="project" value="InterPro"/>
</dbReference>
<evidence type="ECO:0000313" key="7">
    <source>
        <dbReference type="EMBL" id="EQD41565.1"/>
    </source>
</evidence>
<reference evidence="7" key="1">
    <citation type="submission" date="2013-08" db="EMBL/GenBank/DDBJ databases">
        <authorList>
            <person name="Mendez C."/>
            <person name="Richter M."/>
            <person name="Ferrer M."/>
            <person name="Sanchez J."/>
        </authorList>
    </citation>
    <scope>NUCLEOTIDE SEQUENCE</scope>
</reference>
<comment type="caution">
    <text evidence="7">The sequence shown here is derived from an EMBL/GenBank/DDBJ whole genome shotgun (WGS) entry which is preliminary data.</text>
</comment>
<evidence type="ECO:0000259" key="6">
    <source>
        <dbReference type="PROSITE" id="PS51898"/>
    </source>
</evidence>
<dbReference type="GO" id="GO:0075713">
    <property type="term" value="P:establishment of integrated proviral latency"/>
    <property type="evidence" value="ECO:0007669"/>
    <property type="project" value="UniProtKB-KW"/>
</dbReference>
<evidence type="ECO:0000256" key="1">
    <source>
        <dbReference type="ARBA" id="ARBA00008857"/>
    </source>
</evidence>
<dbReference type="PROSITE" id="PS51898">
    <property type="entry name" value="TYR_RECOMBINASE"/>
    <property type="match status" value="1"/>
</dbReference>
<dbReference type="SUPFAM" id="SSF56349">
    <property type="entry name" value="DNA breaking-rejoining enzymes"/>
    <property type="match status" value="1"/>
</dbReference>
<keyword evidence="2" id="KW-0229">DNA integration</keyword>
<sequence length="132" mass="15550">MKMRAPHFVPLSRQAVEILRELHPLTGDKRFVFPGERSRDRAMSNNTVNAALRRLGYSSEQMTGHGFRSMASTLLNEQGWHPDAIERQLAHQEPNEIRAAYNYAKHLPERRKMMQAWSDYLYKLRNVRDERN</sequence>
<dbReference type="InterPro" id="IPR050808">
    <property type="entry name" value="Phage_Integrase"/>
</dbReference>